<dbReference type="Pfam" id="PF01476">
    <property type="entry name" value="LysM"/>
    <property type="match status" value="2"/>
</dbReference>
<feature type="domain" description="LysM" evidence="1">
    <location>
        <begin position="287"/>
        <end position="333"/>
    </location>
</feature>
<accession>A0A1B9P0H2</accession>
<evidence type="ECO:0000313" key="3">
    <source>
        <dbReference type="Proteomes" id="UP000093523"/>
    </source>
</evidence>
<dbReference type="Proteomes" id="UP000093523">
    <property type="component" value="Unassembled WGS sequence"/>
</dbReference>
<dbReference type="SUPFAM" id="SSF47090">
    <property type="entry name" value="PGBD-like"/>
    <property type="match status" value="1"/>
</dbReference>
<dbReference type="STRING" id="688.A6E04_08395"/>
<dbReference type="EMBL" id="MAJU01000008">
    <property type="protein sequence ID" value="OCH21870.1"/>
    <property type="molecule type" value="Genomic_DNA"/>
</dbReference>
<dbReference type="Gene3D" id="1.10.101.10">
    <property type="entry name" value="PGBD-like superfamily/PGBD"/>
    <property type="match status" value="1"/>
</dbReference>
<dbReference type="PANTHER" id="PTHR34408">
    <property type="entry name" value="FAMILY PROTEIN, PUTATIVE-RELATED"/>
    <property type="match status" value="1"/>
</dbReference>
<sequence length="775" mass="86065">MKAWDEKAGDFVDLDKLEAKPQPKYVQAYYKPVEDGFLTPEQKTQQELPHNEPVAEKSTPVAAYEYNIEIACAQEDIVTYQIGAFSLGKTNDEPVISAWQKSASQTGFTLLTASVMVNEPKALYREFFQSSGSALAFQDVNPVKKGSGTHTESFVPIKTAVQVGEQLGWPTIGFYYHFIDDKLTHEYQIVGNDASTFFATQSSAEQLSSSLLSDHQYNFILLPWKVNNASVTRQHLLYLPQKMTRQEFAELNATWLDENACLLDVETIVKSTNENALAREKTEGDEVTYVIQPNDSLSKIAHQQGITLENLVELNPQYKGKEGQIQIGDTLIIESNKDESTHTPAHIVVLNGDGNRETWDEIAKQHCMAPKELLTLNSMFEDNPSALKVGDELCINAPQQAQDKAQRITLPPIVLTHIGQVSSFVNSFSSMSKRLLNAFVVAALSDKNIPANTPIVNVGKKTLRSTELSASNDLELLANGKGELVKIKTESESVKAIQKALLKLNFDLGSAGADGKFGSGTESVIKTFQSTYTSTNKIHADYKIGSADGIVGKNTLLALDEAVVGLWVYSHNVQLVTFEQLKSIMGGLEDERVNLFLAPINTTLRMFSINTPLRIVHFLSQIAHETGSLRYMEEIGSGEIYENRADLGNIQKGDGVRFKGRGLLQLTGRDNYTKCQSYLTQLDDYKSLDITSSTALASQVSENIELACLVSGYYWGYIKPKLNQSADRDDVFWVSVYINGWAVQSNPVYPDRKREPNHMQDRINKLKNAKKVLGI</sequence>
<dbReference type="OrthoDB" id="5815268at2"/>
<dbReference type="InterPro" id="IPR036365">
    <property type="entry name" value="PGBD-like_sf"/>
</dbReference>
<dbReference type="SUPFAM" id="SSF54106">
    <property type="entry name" value="LysM domain"/>
    <property type="match status" value="1"/>
</dbReference>
<dbReference type="InterPro" id="IPR036366">
    <property type="entry name" value="PGBDSf"/>
</dbReference>
<dbReference type="PROSITE" id="PS51782">
    <property type="entry name" value="LYSM"/>
    <property type="match status" value="2"/>
</dbReference>
<dbReference type="Gene3D" id="1.10.530.10">
    <property type="match status" value="1"/>
</dbReference>
<proteinExistence type="predicted"/>
<dbReference type="RefSeq" id="WP_065610476.1">
    <property type="nucleotide sequence ID" value="NZ_CAWMPN010000008.1"/>
</dbReference>
<gene>
    <name evidence="2" type="ORF">A6E04_08395</name>
</gene>
<organism evidence="2 3">
    <name type="scientific">Aliivibrio logei</name>
    <name type="common">Vibrio logei</name>
    <dbReference type="NCBI Taxonomy" id="688"/>
    <lineage>
        <taxon>Bacteria</taxon>
        <taxon>Pseudomonadati</taxon>
        <taxon>Pseudomonadota</taxon>
        <taxon>Gammaproteobacteria</taxon>
        <taxon>Vibrionales</taxon>
        <taxon>Vibrionaceae</taxon>
        <taxon>Aliivibrio</taxon>
    </lineage>
</organism>
<dbReference type="CDD" id="cd20709">
    <property type="entry name" value="MIX_V"/>
    <property type="match status" value="1"/>
</dbReference>
<dbReference type="InterPro" id="IPR018392">
    <property type="entry name" value="LysM"/>
</dbReference>
<evidence type="ECO:0000259" key="1">
    <source>
        <dbReference type="PROSITE" id="PS51782"/>
    </source>
</evidence>
<reference evidence="2 3" key="1">
    <citation type="submission" date="2016-06" db="EMBL/GenBank/DDBJ databases">
        <authorList>
            <person name="Kjaerup R.B."/>
            <person name="Dalgaard T.S."/>
            <person name="Juul-Madsen H.R."/>
        </authorList>
    </citation>
    <scope>NUCLEOTIDE SEQUENCE [LARGE SCALE GENOMIC DNA]</scope>
    <source>
        <strain evidence="2 3">1S159</strain>
    </source>
</reference>
<dbReference type="CDD" id="cd00118">
    <property type="entry name" value="LysM"/>
    <property type="match status" value="1"/>
</dbReference>
<dbReference type="InterPro" id="IPR002477">
    <property type="entry name" value="Peptidoglycan-bd-like"/>
</dbReference>
<feature type="domain" description="LysM" evidence="1">
    <location>
        <begin position="345"/>
        <end position="395"/>
    </location>
</feature>
<dbReference type="AlphaFoldDB" id="A0A1B9P0H2"/>
<dbReference type="InterPro" id="IPR036779">
    <property type="entry name" value="LysM_dom_sf"/>
</dbReference>
<dbReference type="InterPro" id="IPR023346">
    <property type="entry name" value="Lysozyme-like_dom_sf"/>
</dbReference>
<protein>
    <recommendedName>
        <fullName evidence="1">LysM domain-containing protein</fullName>
    </recommendedName>
</protein>
<dbReference type="InterPro" id="IPR052354">
    <property type="entry name" value="Cell_Wall_Dynamics_Protein"/>
</dbReference>
<evidence type="ECO:0000313" key="2">
    <source>
        <dbReference type="EMBL" id="OCH21870.1"/>
    </source>
</evidence>
<dbReference type="Gene3D" id="3.10.350.10">
    <property type="entry name" value="LysM domain"/>
    <property type="match status" value="1"/>
</dbReference>
<name>A0A1B9P0H2_ALILO</name>
<dbReference type="SMART" id="SM00257">
    <property type="entry name" value="LysM"/>
    <property type="match status" value="2"/>
</dbReference>
<dbReference type="Pfam" id="PF01471">
    <property type="entry name" value="PG_binding_1"/>
    <property type="match status" value="1"/>
</dbReference>
<dbReference type="SUPFAM" id="SSF53955">
    <property type="entry name" value="Lysozyme-like"/>
    <property type="match status" value="1"/>
</dbReference>
<comment type="caution">
    <text evidence="2">The sequence shown here is derived from an EMBL/GenBank/DDBJ whole genome shotgun (WGS) entry which is preliminary data.</text>
</comment>